<reference evidence="3" key="1">
    <citation type="journal article" date="2015" name="Nat. Genet.">
        <title>The genome and transcriptome of the zoonotic hookworm Ancylostoma ceylanicum identify infection-specific gene families.</title>
        <authorList>
            <person name="Schwarz E.M."/>
            <person name="Hu Y."/>
            <person name="Antoshechkin I."/>
            <person name="Miller M.M."/>
            <person name="Sternberg P.W."/>
            <person name="Aroian R.V."/>
        </authorList>
    </citation>
    <scope>NUCLEOTIDE SEQUENCE</scope>
    <source>
        <strain evidence="3">HY135</strain>
    </source>
</reference>
<feature type="compositionally biased region" description="Polar residues" evidence="1">
    <location>
        <begin position="1"/>
        <end position="26"/>
    </location>
</feature>
<dbReference type="EMBL" id="JARK01001713">
    <property type="protein sequence ID" value="EYB81670.1"/>
    <property type="molecule type" value="Genomic_DNA"/>
</dbReference>
<organism evidence="2 3">
    <name type="scientific">Ancylostoma ceylanicum</name>
    <dbReference type="NCBI Taxonomy" id="53326"/>
    <lineage>
        <taxon>Eukaryota</taxon>
        <taxon>Metazoa</taxon>
        <taxon>Ecdysozoa</taxon>
        <taxon>Nematoda</taxon>
        <taxon>Chromadorea</taxon>
        <taxon>Rhabditida</taxon>
        <taxon>Rhabditina</taxon>
        <taxon>Rhabditomorpha</taxon>
        <taxon>Strongyloidea</taxon>
        <taxon>Ancylostomatidae</taxon>
        <taxon>Ancylostomatinae</taxon>
        <taxon>Ancylostoma</taxon>
    </lineage>
</organism>
<protein>
    <submittedName>
        <fullName evidence="2">Uncharacterized protein</fullName>
    </submittedName>
</protein>
<name>A0A016RTF8_9BILA</name>
<evidence type="ECO:0000313" key="2">
    <source>
        <dbReference type="EMBL" id="EYB81670.1"/>
    </source>
</evidence>
<accession>A0A016RTF8</accession>
<feature type="region of interest" description="Disordered" evidence="1">
    <location>
        <begin position="1"/>
        <end position="30"/>
    </location>
</feature>
<evidence type="ECO:0000313" key="3">
    <source>
        <dbReference type="Proteomes" id="UP000024635"/>
    </source>
</evidence>
<dbReference type="Proteomes" id="UP000024635">
    <property type="component" value="Unassembled WGS sequence"/>
</dbReference>
<comment type="caution">
    <text evidence="2">The sequence shown here is derived from an EMBL/GenBank/DDBJ whole genome shotgun (WGS) entry which is preliminary data.</text>
</comment>
<sequence>MLVTGQYPQSTAPTSATGEHQSNSWNMAYPRQDEGVIKDHFQDINASICRGFLMKTGQRGMSILNKQNARPPRDRNACV</sequence>
<proteinExistence type="predicted"/>
<dbReference type="AlphaFoldDB" id="A0A016RTF8"/>
<evidence type="ECO:0000256" key="1">
    <source>
        <dbReference type="SAM" id="MobiDB-lite"/>
    </source>
</evidence>
<keyword evidence="3" id="KW-1185">Reference proteome</keyword>
<gene>
    <name evidence="2" type="primary">Acey_s0377.g267</name>
    <name evidence="2" type="ORF">Y032_0377g267</name>
</gene>